<accession>A0A520KNF1</accession>
<dbReference type="InterPro" id="IPR003439">
    <property type="entry name" value="ABC_transporter-like_ATP-bd"/>
</dbReference>
<dbReference type="Proteomes" id="UP000316217">
    <property type="component" value="Unassembled WGS sequence"/>
</dbReference>
<gene>
    <name evidence="6" type="ORF">EF810_01835</name>
</gene>
<dbReference type="GO" id="GO:0005524">
    <property type="term" value="F:ATP binding"/>
    <property type="evidence" value="ECO:0007669"/>
    <property type="project" value="UniProtKB-KW"/>
</dbReference>
<sequence>MAFVEIMNITKYYGRNPAVNGLSFSIEEGEIFGLLGPNGAGKTTTILMLATVIKPTSGTAKIGGYDVVKEPDKVRSLLGIAFQEPKSTWVDKPIEIVEWHGRICGLRGQELKERVKEVMERLEIWDQRNKFFYQLSGGNRKRVEVAKVFVQKPKFAIFDEPTAQVDVLGKHAIWDMIKELRDSGSTVMLATNDTNEADIISDRIGIMHEGKLVSLGTPSELKDSIPGGDILEIQLNITPHDEMMRQLSDIEGVSRVVLSEQNMLRMYLNRGEELVPAVLERISRFGAKIRYIKMKEPSLDDVFLYFTGERG</sequence>
<dbReference type="PROSITE" id="PS00211">
    <property type="entry name" value="ABC_TRANSPORTER_1"/>
    <property type="match status" value="1"/>
</dbReference>
<dbReference type="AlphaFoldDB" id="A0A520KNF1"/>
<dbReference type="PANTHER" id="PTHR42711">
    <property type="entry name" value="ABC TRANSPORTER ATP-BINDING PROTEIN"/>
    <property type="match status" value="1"/>
</dbReference>
<evidence type="ECO:0000256" key="2">
    <source>
        <dbReference type="ARBA" id="ARBA00022448"/>
    </source>
</evidence>
<evidence type="ECO:0000256" key="3">
    <source>
        <dbReference type="ARBA" id="ARBA00022741"/>
    </source>
</evidence>
<keyword evidence="2" id="KW-0813">Transport</keyword>
<dbReference type="InterPro" id="IPR003593">
    <property type="entry name" value="AAA+_ATPase"/>
</dbReference>
<name>A0A520KNF1_9CREN</name>
<dbReference type="EMBL" id="RXII01000032">
    <property type="protein sequence ID" value="RZN62844.1"/>
    <property type="molecule type" value="Genomic_DNA"/>
</dbReference>
<comment type="caution">
    <text evidence="6">The sequence shown here is derived from an EMBL/GenBank/DDBJ whole genome shotgun (WGS) entry which is preliminary data.</text>
</comment>
<keyword evidence="4 6" id="KW-0067">ATP-binding</keyword>
<evidence type="ECO:0000259" key="5">
    <source>
        <dbReference type="PROSITE" id="PS50893"/>
    </source>
</evidence>
<dbReference type="Pfam" id="PF13732">
    <property type="entry name" value="DrrA1-3_C"/>
    <property type="match status" value="1"/>
</dbReference>
<dbReference type="GO" id="GO:0016887">
    <property type="term" value="F:ATP hydrolysis activity"/>
    <property type="evidence" value="ECO:0007669"/>
    <property type="project" value="InterPro"/>
</dbReference>
<dbReference type="InterPro" id="IPR017871">
    <property type="entry name" value="ABC_transporter-like_CS"/>
</dbReference>
<dbReference type="InterPro" id="IPR025302">
    <property type="entry name" value="DrrA1/2-like_C"/>
</dbReference>
<organism evidence="6 7">
    <name type="scientific">Candidatus Methanodesulfokora washburnensis</name>
    <dbReference type="NCBI Taxonomy" id="2478471"/>
    <lineage>
        <taxon>Archaea</taxon>
        <taxon>Thermoproteota</taxon>
        <taxon>Candidatus Korarchaeia</taxon>
        <taxon>Candidatus Korarchaeia incertae sedis</taxon>
        <taxon>Candidatus Methanodesulfokora</taxon>
    </lineage>
</organism>
<keyword evidence="3" id="KW-0547">Nucleotide-binding</keyword>
<dbReference type="InterPro" id="IPR027417">
    <property type="entry name" value="P-loop_NTPase"/>
</dbReference>
<feature type="domain" description="ABC transporter" evidence="5">
    <location>
        <begin position="4"/>
        <end position="234"/>
    </location>
</feature>
<dbReference type="InterPro" id="IPR050763">
    <property type="entry name" value="ABC_transporter_ATP-binding"/>
</dbReference>
<dbReference type="Pfam" id="PF00005">
    <property type="entry name" value="ABC_tran"/>
    <property type="match status" value="1"/>
</dbReference>
<evidence type="ECO:0000313" key="7">
    <source>
        <dbReference type="Proteomes" id="UP000316217"/>
    </source>
</evidence>
<evidence type="ECO:0000313" key="6">
    <source>
        <dbReference type="EMBL" id="RZN62844.1"/>
    </source>
</evidence>
<comment type="similarity">
    <text evidence="1">Belongs to the ABC transporter superfamily.</text>
</comment>
<evidence type="ECO:0000256" key="1">
    <source>
        <dbReference type="ARBA" id="ARBA00005417"/>
    </source>
</evidence>
<protein>
    <submittedName>
        <fullName evidence="6">ATP-binding cassette domain-containing protein</fullName>
    </submittedName>
</protein>
<reference evidence="6 7" key="1">
    <citation type="journal article" date="2019" name="Nat. Microbiol.">
        <title>Wide diversity of methane and short-chain alkane metabolisms in uncultured archaea.</title>
        <authorList>
            <person name="Borrel G."/>
            <person name="Adam P.S."/>
            <person name="McKay L.J."/>
            <person name="Chen L.X."/>
            <person name="Sierra-Garcia I.N."/>
            <person name="Sieber C.M."/>
            <person name="Letourneur Q."/>
            <person name="Ghozlane A."/>
            <person name="Andersen G.L."/>
            <person name="Li W.J."/>
            <person name="Hallam S.J."/>
            <person name="Muyzer G."/>
            <person name="de Oliveira V.M."/>
            <person name="Inskeep W.P."/>
            <person name="Banfield J.F."/>
            <person name="Gribaldo S."/>
        </authorList>
    </citation>
    <scope>NUCLEOTIDE SEQUENCE [LARGE SCALE GENOMIC DNA]</scope>
    <source>
        <strain evidence="6">NM4</strain>
    </source>
</reference>
<dbReference type="SUPFAM" id="SSF52540">
    <property type="entry name" value="P-loop containing nucleoside triphosphate hydrolases"/>
    <property type="match status" value="1"/>
</dbReference>
<dbReference type="PROSITE" id="PS50893">
    <property type="entry name" value="ABC_TRANSPORTER_2"/>
    <property type="match status" value="1"/>
</dbReference>
<evidence type="ECO:0000256" key="4">
    <source>
        <dbReference type="ARBA" id="ARBA00022840"/>
    </source>
</evidence>
<dbReference type="SMART" id="SM00382">
    <property type="entry name" value="AAA"/>
    <property type="match status" value="1"/>
</dbReference>
<dbReference type="Gene3D" id="3.40.50.300">
    <property type="entry name" value="P-loop containing nucleotide triphosphate hydrolases"/>
    <property type="match status" value="1"/>
</dbReference>
<proteinExistence type="inferred from homology"/>
<dbReference type="PANTHER" id="PTHR42711:SF5">
    <property type="entry name" value="ABC TRANSPORTER ATP-BINDING PROTEIN NATA"/>
    <property type="match status" value="1"/>
</dbReference>